<accession>A0A2B4S695</accession>
<evidence type="ECO:0008006" key="4">
    <source>
        <dbReference type="Google" id="ProtNLM"/>
    </source>
</evidence>
<dbReference type="OrthoDB" id="5974702at2759"/>
<gene>
    <name evidence="2" type="ORF">AWC38_SpisGene10493</name>
</gene>
<dbReference type="AlphaFoldDB" id="A0A2B4S695"/>
<keyword evidence="3" id="KW-1185">Reference proteome</keyword>
<dbReference type="STRING" id="50429.A0A2B4S695"/>
<comment type="caution">
    <text evidence="2">The sequence shown here is derived from an EMBL/GenBank/DDBJ whole genome shotgun (WGS) entry which is preliminary data.</text>
</comment>
<sequence length="856" mass="96686">MCTMLEDADIDAECESHNEYEARVIESMAKMTSYLASKHVSEVKLAGSSPPASQSSSKVQVKLPKIILPTFDVIGHVRSVESIGEKFNSETLAPVLVPLIVDKLPKQVVEKWELELSEEKAKLDCVEVKTLFAFLEQLIRAKESSQPPSLDSKTPAKENPGNREKRFKFNSSQKSSTSALCATTQEGKCVICYKNQGLKSCLSFLSFPVKERFRNATSKGLCFRCPESGHRAEVCQKPPCKHCQGRHHSLLYPDSARPHLEEVKSVRQSVINELGVHGKSVKIAVSGFGGEATKSTLRKRIAFTVAPVDKSGQPQCIEALTTAVVCWPAEAVDLHPARWFHLRNIAFPEEFPRDEQEIHVLIGLDFYYSFVTKDIIRRGSSEPVAVHTTLGCGPTGGHDQECTVSMNVQISVEEQLNETLQKFWDLEFIGVRPAESSVSTTHVEDVVLRKFKETLTYSDGRYEVSLPWKEDHGTLKDNYRQAESRLYNLEKKLLQEPMKAMSYREAINKYVENGAAEEVPCDKITPTDGRPVFYLPHHAVTREDKQTTKSRVVFDASAKDSCGVSLNSCLEPGPALQPDLVGILLRFRKNYVGIIGDIEKMFLQILLKEEDRDSDRYLWRDLDPKVTPKIYIMARVTFGVVSSPFLVIGRDNVQETLKLQRSTTELMQKAVFNLTKWSRNLSELMEAIPERDRAAHSEQRTMPSLKKLTKELRQEIEYDTSLADVLEKTPSPVPNVFLFYGAEAYQTSYLLKKANLCPGIKYDDLKRIVLNSENDGYHKCAGDTMKKCLVESMQVSEHKQGDPDAGDDADDAYIRCIEEETKTCNHPIMRYLFEEIKAYKKQVKQLEMLESEEQQG</sequence>
<evidence type="ECO:0000313" key="2">
    <source>
        <dbReference type="EMBL" id="PFX24906.1"/>
    </source>
</evidence>
<protein>
    <recommendedName>
        <fullName evidence="4">CCHC-type domain-containing protein</fullName>
    </recommendedName>
</protein>
<feature type="region of interest" description="Disordered" evidence="1">
    <location>
        <begin position="145"/>
        <end position="171"/>
    </location>
</feature>
<dbReference type="PANTHER" id="PTHR47331">
    <property type="entry name" value="PHD-TYPE DOMAIN-CONTAINING PROTEIN"/>
    <property type="match status" value="1"/>
</dbReference>
<dbReference type="Proteomes" id="UP000225706">
    <property type="component" value="Unassembled WGS sequence"/>
</dbReference>
<dbReference type="PANTHER" id="PTHR47331:SF5">
    <property type="entry name" value="RIBONUCLEASE H"/>
    <property type="match status" value="1"/>
</dbReference>
<evidence type="ECO:0000313" key="3">
    <source>
        <dbReference type="Proteomes" id="UP000225706"/>
    </source>
</evidence>
<evidence type="ECO:0000256" key="1">
    <source>
        <dbReference type="SAM" id="MobiDB-lite"/>
    </source>
</evidence>
<dbReference type="InterPro" id="IPR043502">
    <property type="entry name" value="DNA/RNA_pol_sf"/>
</dbReference>
<reference evidence="3" key="1">
    <citation type="journal article" date="2017" name="bioRxiv">
        <title>Comparative analysis of the genomes of Stylophora pistillata and Acropora digitifera provides evidence for extensive differences between species of corals.</title>
        <authorList>
            <person name="Voolstra C.R."/>
            <person name="Li Y."/>
            <person name="Liew Y.J."/>
            <person name="Baumgarten S."/>
            <person name="Zoccola D."/>
            <person name="Flot J.-F."/>
            <person name="Tambutte S."/>
            <person name="Allemand D."/>
            <person name="Aranda M."/>
        </authorList>
    </citation>
    <scope>NUCLEOTIDE SEQUENCE [LARGE SCALE GENOMIC DNA]</scope>
</reference>
<dbReference type="SUPFAM" id="SSF56672">
    <property type="entry name" value="DNA/RNA polymerases"/>
    <property type="match status" value="1"/>
</dbReference>
<name>A0A2B4S695_STYPI</name>
<organism evidence="2 3">
    <name type="scientific">Stylophora pistillata</name>
    <name type="common">Smooth cauliflower coral</name>
    <dbReference type="NCBI Taxonomy" id="50429"/>
    <lineage>
        <taxon>Eukaryota</taxon>
        <taxon>Metazoa</taxon>
        <taxon>Cnidaria</taxon>
        <taxon>Anthozoa</taxon>
        <taxon>Hexacorallia</taxon>
        <taxon>Scleractinia</taxon>
        <taxon>Astrocoeniina</taxon>
        <taxon>Pocilloporidae</taxon>
        <taxon>Stylophora</taxon>
    </lineage>
</organism>
<proteinExistence type="predicted"/>
<dbReference type="EMBL" id="LSMT01000164">
    <property type="protein sequence ID" value="PFX24906.1"/>
    <property type="molecule type" value="Genomic_DNA"/>
</dbReference>
<feature type="compositionally biased region" description="Basic and acidic residues" evidence="1">
    <location>
        <begin position="154"/>
        <end position="164"/>
    </location>
</feature>